<organism evidence="2 3">
    <name type="scientific">Ancylobacter novellus</name>
    <name type="common">Thiobacillus novellus</name>
    <dbReference type="NCBI Taxonomy" id="921"/>
    <lineage>
        <taxon>Bacteria</taxon>
        <taxon>Pseudomonadati</taxon>
        <taxon>Pseudomonadota</taxon>
        <taxon>Alphaproteobacteria</taxon>
        <taxon>Hyphomicrobiales</taxon>
        <taxon>Xanthobacteraceae</taxon>
        <taxon>Ancylobacter</taxon>
    </lineage>
</organism>
<evidence type="ECO:0000313" key="3">
    <source>
        <dbReference type="Proteomes" id="UP000249577"/>
    </source>
</evidence>
<evidence type="ECO:0000259" key="1">
    <source>
        <dbReference type="Pfam" id="PF13280"/>
    </source>
</evidence>
<feature type="domain" description="WYL" evidence="1">
    <location>
        <begin position="80"/>
        <end position="146"/>
    </location>
</feature>
<dbReference type="Proteomes" id="UP000249577">
    <property type="component" value="Unassembled WGS sequence"/>
</dbReference>
<dbReference type="Pfam" id="PF13280">
    <property type="entry name" value="WYL"/>
    <property type="match status" value="1"/>
</dbReference>
<comment type="caution">
    <text evidence="2">The sequence shown here is derived from an EMBL/GenBank/DDBJ whole genome shotgun (WGS) entry which is preliminary data.</text>
</comment>
<name>A0A2W5KGW4_ANCNO</name>
<protein>
    <recommendedName>
        <fullName evidence="1">WYL domain-containing protein</fullName>
    </recommendedName>
</protein>
<evidence type="ECO:0000313" key="2">
    <source>
        <dbReference type="EMBL" id="PZQ16202.1"/>
    </source>
</evidence>
<dbReference type="AlphaFoldDB" id="A0A2W5KGW4"/>
<accession>A0A2W5KGW4</accession>
<sequence length="172" mass="19390">MASEPTRARKSRPFLTGLDFDEAEADALIFGLCLAARLDDAEISEAAERALGRLDAALPPEAPEIDLPLGSPPTDADPGHVDIILRAIRAESRLALSYVDRDGRRTSRTICPIAFGMIGDADSVAGWCELRRDFRHFRLDRIRTLTIVEGRFWRRRRVLFAAWRASQQDEEW</sequence>
<dbReference type="InterPro" id="IPR051534">
    <property type="entry name" value="CBASS_pafABC_assoc_protein"/>
</dbReference>
<dbReference type="PANTHER" id="PTHR34580:SF3">
    <property type="entry name" value="PROTEIN PAFB"/>
    <property type="match status" value="1"/>
</dbReference>
<dbReference type="PANTHER" id="PTHR34580">
    <property type="match status" value="1"/>
</dbReference>
<dbReference type="InterPro" id="IPR026881">
    <property type="entry name" value="WYL_dom"/>
</dbReference>
<gene>
    <name evidence="2" type="ORF">DI565_10470</name>
</gene>
<dbReference type="PROSITE" id="PS52050">
    <property type="entry name" value="WYL"/>
    <property type="match status" value="1"/>
</dbReference>
<reference evidence="2 3" key="1">
    <citation type="submission" date="2017-08" db="EMBL/GenBank/DDBJ databases">
        <title>Infants hospitalized years apart are colonized by the same room-sourced microbial strains.</title>
        <authorList>
            <person name="Brooks B."/>
            <person name="Olm M.R."/>
            <person name="Firek B.A."/>
            <person name="Baker R."/>
            <person name="Thomas B.C."/>
            <person name="Morowitz M.J."/>
            <person name="Banfield J.F."/>
        </authorList>
    </citation>
    <scope>NUCLEOTIDE SEQUENCE [LARGE SCALE GENOMIC DNA]</scope>
    <source>
        <strain evidence="2">S2_005_003_R2_43</strain>
    </source>
</reference>
<dbReference type="EMBL" id="QFPN01000004">
    <property type="protein sequence ID" value="PZQ16202.1"/>
    <property type="molecule type" value="Genomic_DNA"/>
</dbReference>
<proteinExistence type="predicted"/>